<gene>
    <name evidence="1" type="ORF">ACFQ0P_10190</name>
</gene>
<reference evidence="2" key="1">
    <citation type="journal article" date="2019" name="Int. J. Syst. Evol. Microbiol.">
        <title>The Global Catalogue of Microorganisms (GCM) 10K type strain sequencing project: providing services to taxonomists for standard genome sequencing and annotation.</title>
        <authorList>
            <consortium name="The Broad Institute Genomics Platform"/>
            <consortium name="The Broad Institute Genome Sequencing Center for Infectious Disease"/>
            <person name="Wu L."/>
            <person name="Ma J."/>
        </authorList>
    </citation>
    <scope>NUCLEOTIDE SEQUENCE [LARGE SCALE GENOMIC DNA]</scope>
    <source>
        <strain evidence="2">CCUG 54523</strain>
    </source>
</reference>
<organism evidence="1 2">
    <name type="scientific">Microbacterium insulae</name>
    <dbReference type="NCBI Taxonomy" id="483014"/>
    <lineage>
        <taxon>Bacteria</taxon>
        <taxon>Bacillati</taxon>
        <taxon>Actinomycetota</taxon>
        <taxon>Actinomycetes</taxon>
        <taxon>Micrococcales</taxon>
        <taxon>Microbacteriaceae</taxon>
        <taxon>Microbacterium</taxon>
    </lineage>
</organism>
<accession>A0ABW3AJ01</accession>
<evidence type="ECO:0000313" key="1">
    <source>
        <dbReference type="EMBL" id="MFD0790771.1"/>
    </source>
</evidence>
<keyword evidence="1" id="KW-0238">DNA-binding</keyword>
<evidence type="ECO:0000313" key="2">
    <source>
        <dbReference type="Proteomes" id="UP001597055"/>
    </source>
</evidence>
<dbReference type="GO" id="GO:0003677">
    <property type="term" value="F:DNA binding"/>
    <property type="evidence" value="ECO:0007669"/>
    <property type="project" value="UniProtKB-KW"/>
</dbReference>
<dbReference type="Proteomes" id="UP001597055">
    <property type="component" value="Unassembled WGS sequence"/>
</dbReference>
<dbReference type="RefSeq" id="WP_204978582.1">
    <property type="nucleotide sequence ID" value="NZ_JBHTII010000001.1"/>
</dbReference>
<dbReference type="EMBL" id="JBHTII010000001">
    <property type="protein sequence ID" value="MFD0790771.1"/>
    <property type="molecule type" value="Genomic_DNA"/>
</dbReference>
<dbReference type="InterPro" id="IPR009351">
    <property type="entry name" value="AlkZ-like"/>
</dbReference>
<proteinExistence type="predicted"/>
<comment type="caution">
    <text evidence="1">The sequence shown here is derived from an EMBL/GenBank/DDBJ whole genome shotgun (WGS) entry which is preliminary data.</text>
</comment>
<dbReference type="PANTHER" id="PTHR38479">
    <property type="entry name" value="LMO0824 PROTEIN"/>
    <property type="match status" value="1"/>
</dbReference>
<name>A0ABW3AJ01_9MICO</name>
<keyword evidence="2" id="KW-1185">Reference proteome</keyword>
<dbReference type="PANTHER" id="PTHR38479:SF2">
    <property type="entry name" value="WINGED HELIX DNA-BINDING DOMAIN-CONTAINING PROTEIN"/>
    <property type="match status" value="1"/>
</dbReference>
<protein>
    <submittedName>
        <fullName evidence="1">Winged helix DNA-binding domain-containing protein</fullName>
    </submittedName>
</protein>
<sequence>MDAAAVRERRLRSHRLSAPAATVAEAASHMLATQGQEFWGGRWALAARTRGRVTVRDVDAAFERGELVRSWTMRGTIHVIPARDLAWVLSVTGERQARQAAAVHRAEAIDADELVRAEALVRAALGGGNRLTRRELFEVLEGGGVTTVGQRGYHLLVALSLRAVVCQGPVVPRESGPAREQYIVLLEEWVTDAATPADPPAELFARYVASHGPAGARDFAWWSGLPLGVSRAAAEAASDRLSVVGDGHEPQYVAAGPAPRRLASAPEVVALPPFEEYYLSYADRTVPCAPEFLRAVGPSMNGIVRPIIVARGRIVGVWTHSVAVGRHADDPVPELFTADSASAAEVSAALDRYRAFITA</sequence>
<dbReference type="Pfam" id="PF06224">
    <property type="entry name" value="AlkZ-like"/>
    <property type="match status" value="1"/>
</dbReference>